<name>A0A1F6CIY1_9BACT</name>
<organism evidence="1 2">
    <name type="scientific">Candidatus Kaiserbacteria bacterium RIFCSPHIGHO2_01_FULL_54_36b</name>
    <dbReference type="NCBI Taxonomy" id="1798483"/>
    <lineage>
        <taxon>Bacteria</taxon>
        <taxon>Candidatus Kaiseribacteriota</taxon>
    </lineage>
</organism>
<sequence>MAKGERKPKFDFEELKAAATSLNAKIRKKVFEEYFERFEEFPSYLFDNENGIDSRLQETIKDLQSDPEISKTMRKGIETLMQRLPSS</sequence>
<protein>
    <submittedName>
        <fullName evidence="1">Uncharacterized protein</fullName>
    </submittedName>
</protein>
<dbReference type="Proteomes" id="UP000176445">
    <property type="component" value="Unassembled WGS sequence"/>
</dbReference>
<gene>
    <name evidence="1" type="ORF">A2704_05025</name>
</gene>
<accession>A0A1F6CIY1</accession>
<dbReference type="AlphaFoldDB" id="A0A1F6CIY1"/>
<dbReference type="EMBL" id="MFKW01000079">
    <property type="protein sequence ID" value="OGG49214.1"/>
    <property type="molecule type" value="Genomic_DNA"/>
</dbReference>
<evidence type="ECO:0000313" key="1">
    <source>
        <dbReference type="EMBL" id="OGG49214.1"/>
    </source>
</evidence>
<proteinExistence type="predicted"/>
<comment type="caution">
    <text evidence="1">The sequence shown here is derived from an EMBL/GenBank/DDBJ whole genome shotgun (WGS) entry which is preliminary data.</text>
</comment>
<evidence type="ECO:0000313" key="2">
    <source>
        <dbReference type="Proteomes" id="UP000176445"/>
    </source>
</evidence>
<reference evidence="1 2" key="1">
    <citation type="journal article" date="2016" name="Nat. Commun.">
        <title>Thousands of microbial genomes shed light on interconnected biogeochemical processes in an aquifer system.</title>
        <authorList>
            <person name="Anantharaman K."/>
            <person name="Brown C.T."/>
            <person name="Hug L.A."/>
            <person name="Sharon I."/>
            <person name="Castelle C.J."/>
            <person name="Probst A.J."/>
            <person name="Thomas B.C."/>
            <person name="Singh A."/>
            <person name="Wilkins M.J."/>
            <person name="Karaoz U."/>
            <person name="Brodie E.L."/>
            <person name="Williams K.H."/>
            <person name="Hubbard S.S."/>
            <person name="Banfield J.F."/>
        </authorList>
    </citation>
    <scope>NUCLEOTIDE SEQUENCE [LARGE SCALE GENOMIC DNA]</scope>
</reference>